<accession>A0ABS0YCS5</accession>
<dbReference type="EMBL" id="JAEMHL010000003">
    <property type="protein sequence ID" value="MBJ6750102.1"/>
    <property type="molecule type" value="Genomic_DNA"/>
</dbReference>
<dbReference type="InterPro" id="IPR014144">
    <property type="entry name" value="LigD_PE_domain"/>
</dbReference>
<dbReference type="Proteomes" id="UP000614714">
    <property type="component" value="Unassembled WGS sequence"/>
</dbReference>
<keyword evidence="3" id="KW-1185">Reference proteome</keyword>
<evidence type="ECO:0000313" key="3">
    <source>
        <dbReference type="Proteomes" id="UP000614714"/>
    </source>
</evidence>
<organism evidence="2 3">
    <name type="scientific">Geomonas anaerohicana</name>
    <dbReference type="NCBI Taxonomy" id="2798583"/>
    <lineage>
        <taxon>Bacteria</taxon>
        <taxon>Pseudomonadati</taxon>
        <taxon>Thermodesulfobacteriota</taxon>
        <taxon>Desulfuromonadia</taxon>
        <taxon>Geobacterales</taxon>
        <taxon>Geobacteraceae</taxon>
        <taxon>Geomonas</taxon>
    </lineage>
</organism>
<evidence type="ECO:0000259" key="1">
    <source>
        <dbReference type="Pfam" id="PF13298"/>
    </source>
</evidence>
<comment type="caution">
    <text evidence="2">The sequence shown here is derived from an EMBL/GenBank/DDBJ whole genome shotgun (WGS) entry which is preliminary data.</text>
</comment>
<name>A0ABS0YCS5_9BACT</name>
<sequence>MPKGVAMVDRSQTEDHPLEYASFEGIIPAGNYGAGTVLIWDQGSWEPL</sequence>
<dbReference type="Pfam" id="PF13298">
    <property type="entry name" value="LigD_N"/>
    <property type="match status" value="1"/>
</dbReference>
<evidence type="ECO:0000313" key="2">
    <source>
        <dbReference type="EMBL" id="MBJ6750102.1"/>
    </source>
</evidence>
<reference evidence="2 3" key="1">
    <citation type="submission" date="2020-12" db="EMBL/GenBank/DDBJ databases">
        <title>Geomonas sp. Red421, isolated from paddy soil.</title>
        <authorList>
            <person name="Xu Z."/>
            <person name="Zhang Z."/>
            <person name="Masuda Y."/>
            <person name="Itoh H."/>
            <person name="Senoo K."/>
        </authorList>
    </citation>
    <scope>NUCLEOTIDE SEQUENCE [LARGE SCALE GENOMIC DNA]</scope>
    <source>
        <strain evidence="2 3">Red421</strain>
    </source>
</reference>
<proteinExistence type="predicted"/>
<feature type="domain" description="DNA ligase D 3'-phosphoesterase" evidence="1">
    <location>
        <begin position="12"/>
        <end position="47"/>
    </location>
</feature>
<gene>
    <name evidence="2" type="ORF">JFN91_07745</name>
</gene>
<protein>
    <recommendedName>
        <fullName evidence="1">DNA ligase D 3'-phosphoesterase domain-containing protein</fullName>
    </recommendedName>
</protein>